<evidence type="ECO:0000313" key="2">
    <source>
        <dbReference type="Proteomes" id="UP000276776"/>
    </source>
</evidence>
<dbReference type="EMBL" id="UYYF01004272">
    <property type="protein sequence ID" value="VDN01038.1"/>
    <property type="molecule type" value="Genomic_DNA"/>
</dbReference>
<accession>A0A0N5CUQ2</accession>
<evidence type="ECO:0000313" key="1">
    <source>
        <dbReference type="EMBL" id="VDN01038.1"/>
    </source>
</evidence>
<dbReference type="WBParaSite" id="TCLT_0000400701-mRNA-1">
    <property type="protein sequence ID" value="TCLT_0000400701-mRNA-1"/>
    <property type="gene ID" value="TCLT_0000400701"/>
</dbReference>
<dbReference type="OMA" id="SMNPAYD"/>
<proteinExistence type="predicted"/>
<name>A0A0N5CUQ2_THECL</name>
<reference evidence="3" key="1">
    <citation type="submission" date="2017-02" db="UniProtKB">
        <authorList>
            <consortium name="WormBaseParasite"/>
        </authorList>
    </citation>
    <scope>IDENTIFICATION</scope>
</reference>
<dbReference type="Proteomes" id="UP000276776">
    <property type="component" value="Unassembled WGS sequence"/>
</dbReference>
<organism evidence="3">
    <name type="scientific">Thelazia callipaeda</name>
    <name type="common">Oriental eyeworm</name>
    <name type="synonym">Parasitic nematode</name>
    <dbReference type="NCBI Taxonomy" id="103827"/>
    <lineage>
        <taxon>Eukaryota</taxon>
        <taxon>Metazoa</taxon>
        <taxon>Ecdysozoa</taxon>
        <taxon>Nematoda</taxon>
        <taxon>Chromadorea</taxon>
        <taxon>Rhabditida</taxon>
        <taxon>Spirurina</taxon>
        <taxon>Spiruromorpha</taxon>
        <taxon>Thelazioidea</taxon>
        <taxon>Thelaziidae</taxon>
        <taxon>Thelazia</taxon>
    </lineage>
</organism>
<reference evidence="1 2" key="2">
    <citation type="submission" date="2018-11" db="EMBL/GenBank/DDBJ databases">
        <authorList>
            <consortium name="Pathogen Informatics"/>
        </authorList>
    </citation>
    <scope>NUCLEOTIDE SEQUENCE [LARGE SCALE GENOMIC DNA]</scope>
</reference>
<protein>
    <submittedName>
        <fullName evidence="1 3">Uncharacterized protein</fullName>
    </submittedName>
</protein>
<gene>
    <name evidence="1" type="ORF">TCLT_LOCUS3996</name>
</gene>
<dbReference type="OrthoDB" id="5847385at2759"/>
<sequence length="205" mass="23419">MEVFQRIMMKRLDEHSYKRTAKRLVFDDSSSDASFSDKQVITNCGSFYDIVNSRTAWASNESTGNTTVNIPFSAAESLNNIPPNSMYQSEPISTITTTAIKDDLSRADKLLRNVAVSIRKRLLGTKPLVNSEKSVCKVNEYTTSSHYNETYDSQKIASKFEGKQEKQLGAKRTKKMIDFVDVCTIGRRHRNEHRKLLNEDFDDSW</sequence>
<evidence type="ECO:0000313" key="3">
    <source>
        <dbReference type="WBParaSite" id="TCLT_0000400701-mRNA-1"/>
    </source>
</evidence>
<dbReference type="AlphaFoldDB" id="A0A0N5CUQ2"/>
<keyword evidence="2" id="KW-1185">Reference proteome</keyword>